<keyword evidence="4" id="KW-1003">Cell membrane</keyword>
<dbReference type="AlphaFoldDB" id="C0GIL6"/>
<feature type="transmembrane region" description="Helical" evidence="9">
    <location>
        <begin position="20"/>
        <end position="44"/>
    </location>
</feature>
<comment type="subcellular location">
    <subcellularLocation>
        <location evidence="1 9">Cell membrane</location>
        <topology evidence="1 9">Multi-pass membrane protein</topology>
    </subcellularLocation>
</comment>
<proteinExistence type="inferred from homology"/>
<evidence type="ECO:0000256" key="8">
    <source>
        <dbReference type="ARBA" id="ARBA00023136"/>
    </source>
</evidence>
<evidence type="ECO:0000256" key="5">
    <source>
        <dbReference type="ARBA" id="ARBA00022692"/>
    </source>
</evidence>
<dbReference type="Pfam" id="PF00528">
    <property type="entry name" value="BPD_transp_1"/>
    <property type="match status" value="1"/>
</dbReference>
<evidence type="ECO:0000259" key="10">
    <source>
        <dbReference type="PROSITE" id="PS50928"/>
    </source>
</evidence>
<dbReference type="GO" id="GO:0022857">
    <property type="term" value="F:transmembrane transporter activity"/>
    <property type="evidence" value="ECO:0007669"/>
    <property type="project" value="InterPro"/>
</dbReference>
<keyword evidence="8 9" id="KW-0472">Membrane</keyword>
<dbReference type="SUPFAM" id="SSF161098">
    <property type="entry name" value="MetI-like"/>
    <property type="match status" value="1"/>
</dbReference>
<dbReference type="STRING" id="555088.DealDRAFT_2325"/>
<evidence type="ECO:0000256" key="2">
    <source>
        <dbReference type="ARBA" id="ARBA00010072"/>
    </source>
</evidence>
<dbReference type="RefSeq" id="WP_008517599.1">
    <property type="nucleotide sequence ID" value="NZ_ACJM01000012.1"/>
</dbReference>
<dbReference type="InterPro" id="IPR000515">
    <property type="entry name" value="MetI-like"/>
</dbReference>
<reference evidence="11 12" key="1">
    <citation type="submission" date="2009-02" db="EMBL/GenBank/DDBJ databases">
        <title>Sequencing of the draft genome and assembly of Dethiobacter alkaliphilus AHT 1.</title>
        <authorList>
            <consortium name="US DOE Joint Genome Institute (JGI-PGF)"/>
            <person name="Lucas S."/>
            <person name="Copeland A."/>
            <person name="Lapidus A."/>
            <person name="Glavina del Rio T."/>
            <person name="Dalin E."/>
            <person name="Tice H."/>
            <person name="Bruce D."/>
            <person name="Goodwin L."/>
            <person name="Pitluck S."/>
            <person name="Larimer F."/>
            <person name="Land M.L."/>
            <person name="Hauser L."/>
            <person name="Muyzer G."/>
        </authorList>
    </citation>
    <scope>NUCLEOTIDE SEQUENCE [LARGE SCALE GENOMIC DNA]</scope>
    <source>
        <strain evidence="11 12">AHT 1</strain>
    </source>
</reference>
<keyword evidence="5 9" id="KW-0812">Transmembrane</keyword>
<keyword evidence="7 9" id="KW-1133">Transmembrane helix</keyword>
<evidence type="ECO:0000256" key="1">
    <source>
        <dbReference type="ARBA" id="ARBA00004651"/>
    </source>
</evidence>
<feature type="domain" description="ABC transmembrane type-1" evidence="10">
    <location>
        <begin position="20"/>
        <end position="209"/>
    </location>
</feature>
<keyword evidence="12" id="KW-1185">Reference proteome</keyword>
<dbReference type="InterPro" id="IPR043429">
    <property type="entry name" value="ArtM/GltK/GlnP/TcyL/YhdX-like"/>
</dbReference>
<dbReference type="Proteomes" id="UP000006443">
    <property type="component" value="Unassembled WGS sequence"/>
</dbReference>
<feature type="transmembrane region" description="Helical" evidence="9">
    <location>
        <begin position="190"/>
        <end position="209"/>
    </location>
</feature>
<name>C0GIL6_DETAL</name>
<dbReference type="CDD" id="cd06261">
    <property type="entry name" value="TM_PBP2"/>
    <property type="match status" value="1"/>
</dbReference>
<dbReference type="GO" id="GO:0043190">
    <property type="term" value="C:ATP-binding cassette (ABC) transporter complex"/>
    <property type="evidence" value="ECO:0007669"/>
    <property type="project" value="InterPro"/>
</dbReference>
<comment type="similarity">
    <text evidence="2">Belongs to the binding-protein-dependent transport system permease family. HisMQ subfamily.</text>
</comment>
<dbReference type="InterPro" id="IPR035906">
    <property type="entry name" value="MetI-like_sf"/>
</dbReference>
<dbReference type="eggNOG" id="COG0765">
    <property type="taxonomic scope" value="Bacteria"/>
</dbReference>
<gene>
    <name evidence="11" type="ORF">DealDRAFT_2325</name>
</gene>
<dbReference type="OrthoDB" id="9787841at2"/>
<sequence>MRELDFSVVWDNLPFILQGAVLTVQISAVAVLVGFLIGSVVGLVKLSSIRPLRFLATAYIEIIRGTPLLVQIVLIYFGLASLNIVSLDRFTAGVIALSINSGAYVGEIVRSGIQSIDKGQMEAARSLGMNYVRSMRFIILPQAFRRIIPPLVNEFIMLIKDSSLLFAIGFAELMQRGNAIRARTYKDFEVFIGIAAVYFVMTFILSRVASYVERRTRIRD</sequence>
<dbReference type="NCBIfam" id="TIGR01726">
    <property type="entry name" value="HEQRo_perm_3TM"/>
    <property type="match status" value="1"/>
</dbReference>
<evidence type="ECO:0000256" key="4">
    <source>
        <dbReference type="ARBA" id="ARBA00022475"/>
    </source>
</evidence>
<evidence type="ECO:0000313" key="12">
    <source>
        <dbReference type="Proteomes" id="UP000006443"/>
    </source>
</evidence>
<keyword evidence="3 9" id="KW-0813">Transport</keyword>
<dbReference type="GO" id="GO:0006865">
    <property type="term" value="P:amino acid transport"/>
    <property type="evidence" value="ECO:0007669"/>
    <property type="project" value="UniProtKB-KW"/>
</dbReference>
<evidence type="ECO:0000256" key="9">
    <source>
        <dbReference type="RuleBase" id="RU363032"/>
    </source>
</evidence>
<dbReference type="PANTHER" id="PTHR30614:SF20">
    <property type="entry name" value="GLUTAMINE TRANSPORT SYSTEM PERMEASE PROTEIN GLNP"/>
    <property type="match status" value="1"/>
</dbReference>
<dbReference type="PROSITE" id="PS50928">
    <property type="entry name" value="ABC_TM1"/>
    <property type="match status" value="1"/>
</dbReference>
<dbReference type="Gene3D" id="1.10.3720.10">
    <property type="entry name" value="MetI-like"/>
    <property type="match status" value="1"/>
</dbReference>
<evidence type="ECO:0000313" key="11">
    <source>
        <dbReference type="EMBL" id="EEG76877.1"/>
    </source>
</evidence>
<protein>
    <submittedName>
        <fullName evidence="11">Polar amino acid ABC transporter, inner membrane subunit</fullName>
    </submittedName>
</protein>
<dbReference type="FunFam" id="1.10.3720.10:FF:000033">
    <property type="entry name" value="Polar amino acid ABC transporter permease"/>
    <property type="match status" value="1"/>
</dbReference>
<accession>C0GIL6</accession>
<evidence type="ECO:0000256" key="7">
    <source>
        <dbReference type="ARBA" id="ARBA00022989"/>
    </source>
</evidence>
<feature type="transmembrane region" description="Helical" evidence="9">
    <location>
        <begin position="65"/>
        <end position="84"/>
    </location>
</feature>
<evidence type="ECO:0000256" key="3">
    <source>
        <dbReference type="ARBA" id="ARBA00022448"/>
    </source>
</evidence>
<organism evidence="11 12">
    <name type="scientific">Dethiobacter alkaliphilus AHT 1</name>
    <dbReference type="NCBI Taxonomy" id="555088"/>
    <lineage>
        <taxon>Bacteria</taxon>
        <taxon>Bacillati</taxon>
        <taxon>Bacillota</taxon>
        <taxon>Dethiobacteria</taxon>
        <taxon>Dethiobacterales</taxon>
        <taxon>Dethiobacteraceae</taxon>
        <taxon>Dethiobacter</taxon>
    </lineage>
</organism>
<dbReference type="EMBL" id="ACJM01000012">
    <property type="protein sequence ID" value="EEG76877.1"/>
    <property type="molecule type" value="Genomic_DNA"/>
</dbReference>
<comment type="caution">
    <text evidence="11">The sequence shown here is derived from an EMBL/GenBank/DDBJ whole genome shotgun (WGS) entry which is preliminary data.</text>
</comment>
<keyword evidence="6" id="KW-0029">Amino-acid transport</keyword>
<evidence type="ECO:0000256" key="6">
    <source>
        <dbReference type="ARBA" id="ARBA00022970"/>
    </source>
</evidence>
<dbReference type="PANTHER" id="PTHR30614">
    <property type="entry name" value="MEMBRANE COMPONENT OF AMINO ACID ABC TRANSPORTER"/>
    <property type="match status" value="1"/>
</dbReference>
<dbReference type="InterPro" id="IPR010065">
    <property type="entry name" value="AA_ABC_transptr_permease_3TM"/>
</dbReference>